<dbReference type="Proteomes" id="UP000015105">
    <property type="component" value="Chromosome 1D"/>
</dbReference>
<keyword evidence="2" id="KW-1185">Reference proteome</keyword>
<reference evidence="1" key="5">
    <citation type="journal article" date="2021" name="G3 (Bethesda)">
        <title>Aegilops tauschii genome assembly Aet v5.0 features greater sequence contiguity and improved annotation.</title>
        <authorList>
            <person name="Wang L."/>
            <person name="Zhu T."/>
            <person name="Rodriguez J.C."/>
            <person name="Deal K.R."/>
            <person name="Dubcovsky J."/>
            <person name="McGuire P.E."/>
            <person name="Lux T."/>
            <person name="Spannagl M."/>
            <person name="Mayer K.F.X."/>
            <person name="Baldrich P."/>
            <person name="Meyers B.C."/>
            <person name="Huo N."/>
            <person name="Gu Y.Q."/>
            <person name="Zhou H."/>
            <person name="Devos K.M."/>
            <person name="Bennetzen J.L."/>
            <person name="Unver T."/>
            <person name="Budak H."/>
            <person name="Gulick P.J."/>
            <person name="Galiba G."/>
            <person name="Kalapos B."/>
            <person name="Nelson D.R."/>
            <person name="Li P."/>
            <person name="You F.M."/>
            <person name="Luo M.C."/>
            <person name="Dvorak J."/>
        </authorList>
    </citation>
    <scope>NUCLEOTIDE SEQUENCE [LARGE SCALE GENOMIC DNA]</scope>
    <source>
        <strain evidence="1">cv. AL8/78</strain>
    </source>
</reference>
<name>A0A453A4P1_AEGTS</name>
<protein>
    <submittedName>
        <fullName evidence="1">Uncharacterized protein</fullName>
    </submittedName>
</protein>
<sequence length="46" mass="5192">MPLVITRQSKIMMATKDQASLLHTSQLVSTWSCREPNHKAYIMSAS</sequence>
<dbReference type="AlphaFoldDB" id="A0A453A4P1"/>
<dbReference type="EnsemblPlants" id="AET1Gv21039700.1">
    <property type="protein sequence ID" value="AET1Gv21039700.1"/>
    <property type="gene ID" value="AET1Gv21039700"/>
</dbReference>
<accession>A0A453A4P1</accession>
<organism evidence="1 2">
    <name type="scientific">Aegilops tauschii subsp. strangulata</name>
    <name type="common">Goatgrass</name>
    <dbReference type="NCBI Taxonomy" id="200361"/>
    <lineage>
        <taxon>Eukaryota</taxon>
        <taxon>Viridiplantae</taxon>
        <taxon>Streptophyta</taxon>
        <taxon>Embryophyta</taxon>
        <taxon>Tracheophyta</taxon>
        <taxon>Spermatophyta</taxon>
        <taxon>Magnoliopsida</taxon>
        <taxon>Liliopsida</taxon>
        <taxon>Poales</taxon>
        <taxon>Poaceae</taxon>
        <taxon>BOP clade</taxon>
        <taxon>Pooideae</taxon>
        <taxon>Triticodae</taxon>
        <taxon>Triticeae</taxon>
        <taxon>Triticinae</taxon>
        <taxon>Aegilops</taxon>
    </lineage>
</organism>
<evidence type="ECO:0000313" key="2">
    <source>
        <dbReference type="Proteomes" id="UP000015105"/>
    </source>
</evidence>
<reference evidence="1" key="4">
    <citation type="submission" date="2019-03" db="UniProtKB">
        <authorList>
            <consortium name="EnsemblPlants"/>
        </authorList>
    </citation>
    <scope>IDENTIFICATION</scope>
</reference>
<reference evidence="2" key="1">
    <citation type="journal article" date="2014" name="Science">
        <title>Ancient hybridizations among the ancestral genomes of bread wheat.</title>
        <authorList>
            <consortium name="International Wheat Genome Sequencing Consortium,"/>
            <person name="Marcussen T."/>
            <person name="Sandve S.R."/>
            <person name="Heier L."/>
            <person name="Spannagl M."/>
            <person name="Pfeifer M."/>
            <person name="Jakobsen K.S."/>
            <person name="Wulff B.B."/>
            <person name="Steuernagel B."/>
            <person name="Mayer K.F."/>
            <person name="Olsen O.A."/>
        </authorList>
    </citation>
    <scope>NUCLEOTIDE SEQUENCE [LARGE SCALE GENOMIC DNA]</scope>
    <source>
        <strain evidence="2">cv. AL8/78</strain>
    </source>
</reference>
<reference evidence="2" key="2">
    <citation type="journal article" date="2017" name="Nat. Plants">
        <title>The Aegilops tauschii genome reveals multiple impacts of transposons.</title>
        <authorList>
            <person name="Zhao G."/>
            <person name="Zou C."/>
            <person name="Li K."/>
            <person name="Wang K."/>
            <person name="Li T."/>
            <person name="Gao L."/>
            <person name="Zhang X."/>
            <person name="Wang H."/>
            <person name="Yang Z."/>
            <person name="Liu X."/>
            <person name="Jiang W."/>
            <person name="Mao L."/>
            <person name="Kong X."/>
            <person name="Jiao Y."/>
            <person name="Jia J."/>
        </authorList>
    </citation>
    <scope>NUCLEOTIDE SEQUENCE [LARGE SCALE GENOMIC DNA]</scope>
    <source>
        <strain evidence="2">cv. AL8/78</strain>
    </source>
</reference>
<reference evidence="1" key="3">
    <citation type="journal article" date="2017" name="Nature">
        <title>Genome sequence of the progenitor of the wheat D genome Aegilops tauschii.</title>
        <authorList>
            <person name="Luo M.C."/>
            <person name="Gu Y.Q."/>
            <person name="Puiu D."/>
            <person name="Wang H."/>
            <person name="Twardziok S.O."/>
            <person name="Deal K.R."/>
            <person name="Huo N."/>
            <person name="Zhu T."/>
            <person name="Wang L."/>
            <person name="Wang Y."/>
            <person name="McGuire P.E."/>
            <person name="Liu S."/>
            <person name="Long H."/>
            <person name="Ramasamy R.K."/>
            <person name="Rodriguez J.C."/>
            <person name="Van S.L."/>
            <person name="Yuan L."/>
            <person name="Wang Z."/>
            <person name="Xia Z."/>
            <person name="Xiao L."/>
            <person name="Anderson O.D."/>
            <person name="Ouyang S."/>
            <person name="Liang Y."/>
            <person name="Zimin A.V."/>
            <person name="Pertea G."/>
            <person name="Qi P."/>
            <person name="Bennetzen J.L."/>
            <person name="Dai X."/>
            <person name="Dawson M.W."/>
            <person name="Muller H.G."/>
            <person name="Kugler K."/>
            <person name="Rivarola-Duarte L."/>
            <person name="Spannagl M."/>
            <person name="Mayer K.F.X."/>
            <person name="Lu F.H."/>
            <person name="Bevan M.W."/>
            <person name="Leroy P."/>
            <person name="Li P."/>
            <person name="You F.M."/>
            <person name="Sun Q."/>
            <person name="Liu Z."/>
            <person name="Lyons E."/>
            <person name="Wicker T."/>
            <person name="Salzberg S.L."/>
            <person name="Devos K.M."/>
            <person name="Dvorak J."/>
        </authorList>
    </citation>
    <scope>NUCLEOTIDE SEQUENCE [LARGE SCALE GENOMIC DNA]</scope>
    <source>
        <strain evidence="1">cv. AL8/78</strain>
    </source>
</reference>
<dbReference type="Gramene" id="AET1Gv21039700.1">
    <property type="protein sequence ID" value="AET1Gv21039700.1"/>
    <property type="gene ID" value="AET1Gv21039700"/>
</dbReference>
<proteinExistence type="predicted"/>
<evidence type="ECO:0000313" key="1">
    <source>
        <dbReference type="EnsemblPlants" id="AET1Gv21039700.1"/>
    </source>
</evidence>